<dbReference type="Pfam" id="PF13508">
    <property type="entry name" value="Acetyltransf_7"/>
    <property type="match status" value="1"/>
</dbReference>
<evidence type="ECO:0000313" key="2">
    <source>
        <dbReference type="EMBL" id="ONN43462.1"/>
    </source>
</evidence>
<dbReference type="OrthoDB" id="9127144at2"/>
<keyword evidence="2" id="KW-0808">Transferase</keyword>
<protein>
    <submittedName>
        <fullName evidence="2">N-acetyltransferase</fullName>
    </submittedName>
</protein>
<gene>
    <name evidence="2" type="ORF">BTN92_06395</name>
</gene>
<reference evidence="2 3" key="1">
    <citation type="submission" date="2016-12" db="EMBL/GenBank/DDBJ databases">
        <authorList>
            <person name="Song W.-J."/>
            <person name="Kurnit D.M."/>
        </authorList>
    </citation>
    <scope>NUCLEOTIDE SEQUENCE [LARGE SCALE GENOMIC DNA]</scope>
    <source>
        <strain evidence="2 3">CGB1038-1_S1</strain>
    </source>
</reference>
<dbReference type="EMBL" id="MSTR01000005">
    <property type="protein sequence ID" value="ONN43462.1"/>
    <property type="molecule type" value="Genomic_DNA"/>
</dbReference>
<organism evidence="2 3">
    <name type="scientific">Enterococcus mundtii</name>
    <dbReference type="NCBI Taxonomy" id="53346"/>
    <lineage>
        <taxon>Bacteria</taxon>
        <taxon>Bacillati</taxon>
        <taxon>Bacillota</taxon>
        <taxon>Bacilli</taxon>
        <taxon>Lactobacillales</taxon>
        <taxon>Enterococcaceae</taxon>
        <taxon>Enterococcus</taxon>
    </lineage>
</organism>
<dbReference type="InterPro" id="IPR000182">
    <property type="entry name" value="GNAT_dom"/>
</dbReference>
<dbReference type="GO" id="GO:0016747">
    <property type="term" value="F:acyltransferase activity, transferring groups other than amino-acyl groups"/>
    <property type="evidence" value="ECO:0007669"/>
    <property type="project" value="InterPro"/>
</dbReference>
<sequence length="151" mass="17567">MGTLLKCSKREGIDFIAYYDEEKFIGLAYLITFENLTYLWYLAVVQDLRSQGYGAQVLSHIKENYPDNCIVLNLEAENPAASNNEQRKIRKAFYHRNGYRSDHHIVKMGGEKLEILFTNGVFEIENYQKIFKRFWGPILIILAGPKIVKNN</sequence>
<dbReference type="PROSITE" id="PS51186">
    <property type="entry name" value="GNAT"/>
    <property type="match status" value="1"/>
</dbReference>
<dbReference type="Gene3D" id="3.40.630.30">
    <property type="match status" value="1"/>
</dbReference>
<evidence type="ECO:0000313" key="3">
    <source>
        <dbReference type="Proteomes" id="UP000189299"/>
    </source>
</evidence>
<dbReference type="SUPFAM" id="SSF55729">
    <property type="entry name" value="Acyl-CoA N-acyltransferases (Nat)"/>
    <property type="match status" value="1"/>
</dbReference>
<name>A0A1V2UKD2_ENTMU</name>
<accession>A0A1V2UKD2</accession>
<dbReference type="CDD" id="cd04301">
    <property type="entry name" value="NAT_SF"/>
    <property type="match status" value="1"/>
</dbReference>
<feature type="domain" description="N-acetyltransferase" evidence="1">
    <location>
        <begin position="1"/>
        <end position="120"/>
    </location>
</feature>
<proteinExistence type="predicted"/>
<comment type="caution">
    <text evidence="2">The sequence shown here is derived from an EMBL/GenBank/DDBJ whole genome shotgun (WGS) entry which is preliminary data.</text>
</comment>
<dbReference type="Proteomes" id="UP000189299">
    <property type="component" value="Unassembled WGS sequence"/>
</dbReference>
<dbReference type="InterPro" id="IPR016181">
    <property type="entry name" value="Acyl_CoA_acyltransferase"/>
</dbReference>
<dbReference type="AlphaFoldDB" id="A0A1V2UKD2"/>
<evidence type="ECO:0000259" key="1">
    <source>
        <dbReference type="PROSITE" id="PS51186"/>
    </source>
</evidence>